<dbReference type="InterPro" id="IPR002347">
    <property type="entry name" value="SDR_fam"/>
</dbReference>
<dbReference type="Proteomes" id="UP000027463">
    <property type="component" value="Unassembled WGS sequence"/>
</dbReference>
<keyword evidence="4" id="KW-1185">Reference proteome</keyword>
<evidence type="ECO:0000313" key="3">
    <source>
        <dbReference type="EMBL" id="KEO59435.1"/>
    </source>
</evidence>
<protein>
    <recommendedName>
        <fullName evidence="5">Oxidoreductase</fullName>
    </recommendedName>
</protein>
<dbReference type="PRINTS" id="PR00080">
    <property type="entry name" value="SDRFAMILY"/>
</dbReference>
<dbReference type="PANTHER" id="PTHR43639">
    <property type="entry name" value="OXIDOREDUCTASE, SHORT-CHAIN DEHYDROGENASE/REDUCTASE FAMILY (AFU_ORTHOLOGUE AFUA_5G02870)"/>
    <property type="match status" value="1"/>
</dbReference>
<keyword evidence="2" id="KW-0560">Oxidoreductase</keyword>
<dbReference type="PRINTS" id="PR00081">
    <property type="entry name" value="GDHRDH"/>
</dbReference>
<dbReference type="InterPro" id="IPR036291">
    <property type="entry name" value="NAD(P)-bd_dom_sf"/>
</dbReference>
<dbReference type="InterPro" id="IPR020904">
    <property type="entry name" value="Sc_DH/Rdtase_CS"/>
</dbReference>
<proteinExistence type="inferred from homology"/>
<accession>A0ABR4TTK2</accession>
<comment type="similarity">
    <text evidence="1">Belongs to the short-chain dehydrogenases/reductases (SDR) family.</text>
</comment>
<evidence type="ECO:0000313" key="4">
    <source>
        <dbReference type="Proteomes" id="UP000027463"/>
    </source>
</evidence>
<dbReference type="Gene3D" id="3.40.50.720">
    <property type="entry name" value="NAD(P)-binding Rossmann-like Domain"/>
    <property type="match status" value="1"/>
</dbReference>
<dbReference type="PROSITE" id="PS00061">
    <property type="entry name" value="ADH_SHORT"/>
    <property type="match status" value="1"/>
</dbReference>
<organism evidence="3 4">
    <name type="scientific">Thalassospira permensis NBRC 106175</name>
    <dbReference type="NCBI Taxonomy" id="1353532"/>
    <lineage>
        <taxon>Bacteria</taxon>
        <taxon>Pseudomonadati</taxon>
        <taxon>Pseudomonadota</taxon>
        <taxon>Alphaproteobacteria</taxon>
        <taxon>Rhodospirillales</taxon>
        <taxon>Thalassospiraceae</taxon>
        <taxon>Thalassospira</taxon>
    </lineage>
</organism>
<dbReference type="Pfam" id="PF13561">
    <property type="entry name" value="adh_short_C2"/>
    <property type="match status" value="1"/>
</dbReference>
<name>A0ABR4TTK2_9PROT</name>
<sequence length="286" mass="29851">MSSFHNDHYSNERYEKCRCRSGQPAQDHTQEGLIMTETLGGKVALITGGSRGLGAVTAEKLADLGANVAISYASSADKAHAVIEKLKSKGVRAIAIKSDQSDLASAKPLIDAVIAEFGRLDILVNNAGIAIQGQLVDDPELDGEKYNRQWQVNVMGTIANTRAAAPKLSDGGRIIFIGSLLGSHVPFAGAADYAGTKAALVGYAKGVARDLGGRNITVNVIQPGVMPTDMATEVLGDSVPDALLDMHPIRRIATLDEVAETIAFFAGPHAGYITGETVNVAGGIGT</sequence>
<dbReference type="SUPFAM" id="SSF51735">
    <property type="entry name" value="NAD(P)-binding Rossmann-fold domains"/>
    <property type="match status" value="1"/>
</dbReference>
<reference evidence="3 4" key="1">
    <citation type="submission" date="2013-07" db="EMBL/GenBank/DDBJ databases">
        <title>Thalassospira permensis NBRC 106175 Genome Sequencing.</title>
        <authorList>
            <person name="Lai Q."/>
            <person name="Shao Z."/>
        </authorList>
    </citation>
    <scope>NUCLEOTIDE SEQUENCE [LARGE SCALE GENOMIC DNA]</scope>
    <source>
        <strain evidence="3 4">NBRC 106175</strain>
    </source>
</reference>
<comment type="caution">
    <text evidence="3">The sequence shown here is derived from an EMBL/GenBank/DDBJ whole genome shotgun (WGS) entry which is preliminary data.</text>
</comment>
<evidence type="ECO:0000256" key="1">
    <source>
        <dbReference type="ARBA" id="ARBA00006484"/>
    </source>
</evidence>
<evidence type="ECO:0008006" key="5">
    <source>
        <dbReference type="Google" id="ProtNLM"/>
    </source>
</evidence>
<dbReference type="EMBL" id="AUNC01000001">
    <property type="protein sequence ID" value="KEO59435.1"/>
    <property type="molecule type" value="Genomic_DNA"/>
</dbReference>
<evidence type="ECO:0000256" key="2">
    <source>
        <dbReference type="ARBA" id="ARBA00023002"/>
    </source>
</evidence>
<gene>
    <name evidence="3" type="ORF">SMB34_00205</name>
</gene>
<dbReference type="PANTHER" id="PTHR43639:SF1">
    <property type="entry name" value="SHORT-CHAIN DEHYDROGENASE_REDUCTASE FAMILY PROTEIN"/>
    <property type="match status" value="1"/>
</dbReference>